<protein>
    <submittedName>
        <fullName evidence="2">Uncharacterized protein</fullName>
    </submittedName>
</protein>
<name>A0A699R221_TANCI</name>
<accession>A0A699R221</accession>
<evidence type="ECO:0000313" key="2">
    <source>
        <dbReference type="EMBL" id="GFC79488.1"/>
    </source>
</evidence>
<feature type="compositionally biased region" description="Basic and acidic residues" evidence="1">
    <location>
        <begin position="1"/>
        <end position="13"/>
    </location>
</feature>
<gene>
    <name evidence="2" type="ORF">Tci_851458</name>
</gene>
<evidence type="ECO:0000256" key="1">
    <source>
        <dbReference type="SAM" id="MobiDB-lite"/>
    </source>
</evidence>
<proteinExistence type="predicted"/>
<comment type="caution">
    <text evidence="2">The sequence shown here is derived from an EMBL/GenBank/DDBJ whole genome shotgun (WGS) entry which is preliminary data.</text>
</comment>
<feature type="compositionally biased region" description="Low complexity" evidence="1">
    <location>
        <begin position="34"/>
        <end position="52"/>
    </location>
</feature>
<sequence length="92" mass="9900">FRPARYRDIHRGDFASAGTHAGEAAPGKRYRNTARPGRSARAGQGRAAGPAGRDVRRWSPILRAWWPAPANPRPGGSRHLGRPTAPRPAAST</sequence>
<reference evidence="2" key="1">
    <citation type="journal article" date="2019" name="Sci. Rep.">
        <title>Draft genome of Tanacetum cinerariifolium, the natural source of mosquito coil.</title>
        <authorList>
            <person name="Yamashiro T."/>
            <person name="Shiraishi A."/>
            <person name="Satake H."/>
            <person name="Nakayama K."/>
        </authorList>
    </citation>
    <scope>NUCLEOTIDE SEQUENCE</scope>
</reference>
<feature type="non-terminal residue" evidence="2">
    <location>
        <position position="1"/>
    </location>
</feature>
<organism evidence="2">
    <name type="scientific">Tanacetum cinerariifolium</name>
    <name type="common">Dalmatian daisy</name>
    <name type="synonym">Chrysanthemum cinerariifolium</name>
    <dbReference type="NCBI Taxonomy" id="118510"/>
    <lineage>
        <taxon>Eukaryota</taxon>
        <taxon>Viridiplantae</taxon>
        <taxon>Streptophyta</taxon>
        <taxon>Embryophyta</taxon>
        <taxon>Tracheophyta</taxon>
        <taxon>Spermatophyta</taxon>
        <taxon>Magnoliopsida</taxon>
        <taxon>eudicotyledons</taxon>
        <taxon>Gunneridae</taxon>
        <taxon>Pentapetalae</taxon>
        <taxon>asterids</taxon>
        <taxon>campanulids</taxon>
        <taxon>Asterales</taxon>
        <taxon>Asteraceae</taxon>
        <taxon>Asteroideae</taxon>
        <taxon>Anthemideae</taxon>
        <taxon>Anthemidinae</taxon>
        <taxon>Tanacetum</taxon>
    </lineage>
</organism>
<dbReference type="AlphaFoldDB" id="A0A699R221"/>
<feature type="region of interest" description="Disordered" evidence="1">
    <location>
        <begin position="1"/>
        <end position="92"/>
    </location>
</feature>
<dbReference type="EMBL" id="BKCJ011070697">
    <property type="protein sequence ID" value="GFC79488.1"/>
    <property type="molecule type" value="Genomic_DNA"/>
</dbReference>